<reference evidence="2" key="1">
    <citation type="journal article" date="2015" name="Nature">
        <title>Complex archaea that bridge the gap between prokaryotes and eukaryotes.</title>
        <authorList>
            <person name="Spang A."/>
            <person name="Saw J.H."/>
            <person name="Jorgensen S.L."/>
            <person name="Zaremba-Niedzwiedzka K."/>
            <person name="Martijn J."/>
            <person name="Lind A.E."/>
            <person name="van Eijk R."/>
            <person name="Schleper C."/>
            <person name="Guy L."/>
            <person name="Ettema T.J."/>
        </authorList>
    </citation>
    <scope>NUCLEOTIDE SEQUENCE</scope>
</reference>
<dbReference type="InterPro" id="IPR022409">
    <property type="entry name" value="PKD/Chitinase_dom"/>
</dbReference>
<dbReference type="CDD" id="cd00146">
    <property type="entry name" value="PKD"/>
    <property type="match status" value="1"/>
</dbReference>
<proteinExistence type="predicted"/>
<dbReference type="InterPro" id="IPR000601">
    <property type="entry name" value="PKD_dom"/>
</dbReference>
<dbReference type="SUPFAM" id="SSF51445">
    <property type="entry name" value="(Trans)glycosidases"/>
    <property type="match status" value="1"/>
</dbReference>
<dbReference type="SUPFAM" id="SSF49299">
    <property type="entry name" value="PKD domain"/>
    <property type="match status" value="1"/>
</dbReference>
<protein>
    <recommendedName>
        <fullName evidence="1">PKD domain-containing protein</fullName>
    </recommendedName>
</protein>
<name>A0A0F9FIQ1_9ZZZZ</name>
<organism evidence="2">
    <name type="scientific">marine sediment metagenome</name>
    <dbReference type="NCBI Taxonomy" id="412755"/>
    <lineage>
        <taxon>unclassified sequences</taxon>
        <taxon>metagenomes</taxon>
        <taxon>ecological metagenomes</taxon>
    </lineage>
</organism>
<comment type="caution">
    <text evidence="2">The sequence shown here is derived from an EMBL/GenBank/DDBJ whole genome shotgun (WGS) entry which is preliminary data.</text>
</comment>
<feature type="domain" description="PKD" evidence="1">
    <location>
        <begin position="47"/>
        <end position="133"/>
    </location>
</feature>
<dbReference type="EMBL" id="LAZR01023492">
    <property type="protein sequence ID" value="KKL78326.1"/>
    <property type="molecule type" value="Genomic_DNA"/>
</dbReference>
<dbReference type="AlphaFoldDB" id="A0A0F9FIQ1"/>
<dbReference type="InterPro" id="IPR035986">
    <property type="entry name" value="PKD_dom_sf"/>
</dbReference>
<evidence type="ECO:0000313" key="2">
    <source>
        <dbReference type="EMBL" id="KKL78326.1"/>
    </source>
</evidence>
<dbReference type="PROSITE" id="PS50093">
    <property type="entry name" value="PKD"/>
    <property type="match status" value="1"/>
</dbReference>
<dbReference type="SMART" id="SM00089">
    <property type="entry name" value="PKD"/>
    <property type="match status" value="1"/>
</dbReference>
<dbReference type="Pfam" id="PF18911">
    <property type="entry name" value="PKD_4"/>
    <property type="match status" value="1"/>
</dbReference>
<evidence type="ECO:0000259" key="1">
    <source>
        <dbReference type="PROSITE" id="PS50093"/>
    </source>
</evidence>
<accession>A0A0F9FIQ1</accession>
<feature type="non-terminal residue" evidence="2">
    <location>
        <position position="1"/>
    </location>
</feature>
<dbReference type="InterPro" id="IPR017853">
    <property type="entry name" value="GH"/>
</dbReference>
<sequence>IQTFMAAGDTATIVLKSGNTGGALTGTRFDNIVISGPDVLPPGNQPPVAAATALPTAGPPPLTVSFEASGSIDPDGDLLTYSWDFGDGQQAAGIQVSHTYSAAGIFEAVLTVDDWFGGSSTETVAISVSSKSKLTIHTSFLGPESMLFIEQARPTVVKILDEVKIAQEVKEKSPQTLVVGRIWYDPWEKLGQGIPEDQAQEWWANVSEKILANPAVDYWEGYNEPVIHDPELMNWYALFEAERVRILADHGRRACIGNFSTGMPPAERDIWEAFYPAVAAAKAHGGVLGLHEYSAPDMYWLFDDASGEGWLTGRYRKVYRQFLIPDNMVIPLVITECGIDGGVLGTPDDIGRGWKTYQSADAYVEQLKWYDGLLKEDGYVLGATIFSLEIPNWWDFDIGGRVRELLTDYVRSSSLY</sequence>
<dbReference type="Gene3D" id="2.60.40.10">
    <property type="entry name" value="Immunoglobulins"/>
    <property type="match status" value="1"/>
</dbReference>
<gene>
    <name evidence="2" type="ORF">LCGC14_2025950</name>
</gene>
<dbReference type="InterPro" id="IPR013783">
    <property type="entry name" value="Ig-like_fold"/>
</dbReference>